<evidence type="ECO:0000313" key="2">
    <source>
        <dbReference type="Proteomes" id="UP000193350"/>
    </source>
</evidence>
<gene>
    <name evidence="1" type="ORF">B7718_05765</name>
</gene>
<name>A0A1X1HFW8_STROR</name>
<comment type="caution">
    <text evidence="1">The sequence shown here is derived from an EMBL/GenBank/DDBJ whole genome shotgun (WGS) entry which is preliminary data.</text>
</comment>
<sequence length="62" mass="7331">MRYKKISLLKTGKLEIGVFFYRKKAYFVSKKTSYITKEKTSKSNEVIMETFGNNNISWVKNL</sequence>
<evidence type="ECO:0000313" key="1">
    <source>
        <dbReference type="EMBL" id="ORO60170.1"/>
    </source>
</evidence>
<reference evidence="1 2" key="1">
    <citation type="journal article" date="2016" name="Eur. J. Clin. Microbiol. Infect. Dis.">
        <title>Whole genome sequencing as a tool for phylogenetic analysis of clinical strains of Mitis group streptococci.</title>
        <authorList>
            <person name="Rasmussen L.H."/>
            <person name="Dargis R."/>
            <person name="Hojholt K."/>
            <person name="Christensen J.J."/>
            <person name="Skovgaard O."/>
            <person name="Justesen U.S."/>
            <person name="Rosenvinge F.S."/>
            <person name="Moser C."/>
            <person name="Lukjancenko O."/>
            <person name="Rasmussen S."/>
            <person name="Nielsen X.C."/>
        </authorList>
    </citation>
    <scope>NUCLEOTIDE SEQUENCE [LARGE SCALE GENOMIC DNA]</scope>
    <source>
        <strain evidence="1 2">RH_1735_08</strain>
    </source>
</reference>
<dbReference type="EMBL" id="NCUN01000011">
    <property type="protein sequence ID" value="ORO60170.1"/>
    <property type="molecule type" value="Genomic_DNA"/>
</dbReference>
<organism evidence="1 2">
    <name type="scientific">Streptococcus oralis subsp. oralis</name>
    <dbReference type="NCBI Taxonomy" id="1891914"/>
    <lineage>
        <taxon>Bacteria</taxon>
        <taxon>Bacillati</taxon>
        <taxon>Bacillota</taxon>
        <taxon>Bacilli</taxon>
        <taxon>Lactobacillales</taxon>
        <taxon>Streptococcaceae</taxon>
        <taxon>Streptococcus</taxon>
    </lineage>
</organism>
<dbReference type="AlphaFoldDB" id="A0A1X1HFW8"/>
<accession>A0A1X1HFW8</accession>
<proteinExistence type="predicted"/>
<protein>
    <submittedName>
        <fullName evidence="1">Uncharacterized protein</fullName>
    </submittedName>
</protein>
<dbReference type="Proteomes" id="UP000193350">
    <property type="component" value="Unassembled WGS sequence"/>
</dbReference>